<dbReference type="HOGENOM" id="CLU_048756_2_2_10"/>
<dbReference type="Proteomes" id="UP000032726">
    <property type="component" value="Chromosome"/>
</dbReference>
<dbReference type="AlphaFoldDB" id="A0A0D5YS63"/>
<dbReference type="NCBIfam" id="TIGR00654">
    <property type="entry name" value="PhzF_family"/>
    <property type="match status" value="1"/>
</dbReference>
<dbReference type="PIRSF" id="PIRSF016184">
    <property type="entry name" value="PhzC_PhzF"/>
    <property type="match status" value="1"/>
</dbReference>
<dbReference type="OrthoDB" id="9788221at2"/>
<dbReference type="InterPro" id="IPR003719">
    <property type="entry name" value="Phenazine_PhzF-like"/>
</dbReference>
<dbReference type="EMBL" id="CP011071">
    <property type="protein sequence ID" value="AKA35100.1"/>
    <property type="molecule type" value="Genomic_DNA"/>
</dbReference>
<dbReference type="PANTHER" id="PTHR13774">
    <property type="entry name" value="PHENAZINE BIOSYNTHESIS PROTEIN"/>
    <property type="match status" value="1"/>
</dbReference>
<reference evidence="4 5" key="1">
    <citation type="submission" date="2015-03" db="EMBL/GenBank/DDBJ databases">
        <title>Complete genome sequence of Muricauda lutaonensis CC-HSB-11T, isolated from a coastal hot spring.</title>
        <authorList>
            <person name="Kim K.M."/>
        </authorList>
    </citation>
    <scope>NUCLEOTIDE SEQUENCE [LARGE SCALE GENOMIC DNA]</scope>
    <source>
        <strain evidence="4 5">CC-HSB-11</strain>
    </source>
</reference>
<evidence type="ECO:0000313" key="5">
    <source>
        <dbReference type="Proteomes" id="UP000032726"/>
    </source>
</evidence>
<keyword evidence="2" id="KW-0413">Isomerase</keyword>
<dbReference type="RefSeq" id="WP_045801796.1">
    <property type="nucleotide sequence ID" value="NZ_CP011071.1"/>
</dbReference>
<proteinExistence type="inferred from homology"/>
<evidence type="ECO:0000256" key="1">
    <source>
        <dbReference type="ARBA" id="ARBA00008270"/>
    </source>
</evidence>
<comment type="similarity">
    <text evidence="1">Belongs to the PhzF family.</text>
</comment>
<name>A0A0D5YS63_9FLAO</name>
<gene>
    <name evidence="4" type="ORF">VC82_1478</name>
</gene>
<accession>A0A0D5YS63</accession>
<dbReference type="GO" id="GO:0005737">
    <property type="term" value="C:cytoplasm"/>
    <property type="evidence" value="ECO:0007669"/>
    <property type="project" value="TreeGrafter"/>
</dbReference>
<evidence type="ECO:0000256" key="2">
    <source>
        <dbReference type="ARBA" id="ARBA00023235"/>
    </source>
</evidence>
<evidence type="ECO:0000256" key="3">
    <source>
        <dbReference type="PIRSR" id="PIRSR016184-1"/>
    </source>
</evidence>
<sequence>MKLTLYQIDAFTDHVFGGNPAAVCILDEWLKADLMQQIAQENNLAETAFIVQKNDIFELRWFTPETEVDLCGHATLAAAFVLFNYHGYTEKTIRFYSHRSGKLLVEKGLEGWMTMDFPSDDLAKIQGKPELFKAIGLTPFKTLKGKTDYLLIYNSQEEIEAIRPNFHLLDQLDCRGVIVSAQGRHADFVSRFFAPQCGIPEDPVTGSAHTSLAPYWANVLGKTQMTAKQLSKRGGNLICEYLGERVKISGRAVSYMTGRITL</sequence>
<dbReference type="Pfam" id="PF02567">
    <property type="entry name" value="PhzC-PhzF"/>
    <property type="match status" value="1"/>
</dbReference>
<feature type="active site" evidence="3">
    <location>
        <position position="46"/>
    </location>
</feature>
<evidence type="ECO:0000313" key="4">
    <source>
        <dbReference type="EMBL" id="AKA35100.1"/>
    </source>
</evidence>
<dbReference type="SUPFAM" id="SSF54506">
    <property type="entry name" value="Diaminopimelate epimerase-like"/>
    <property type="match status" value="1"/>
</dbReference>
<dbReference type="STRING" id="516051.VC82_1478"/>
<dbReference type="KEGG" id="mlt:VC82_1478"/>
<dbReference type="PATRIC" id="fig|516051.4.peg.1525"/>
<protein>
    <submittedName>
        <fullName evidence="4">Phenazine biosynthesis protein PhzF family</fullName>
    </submittedName>
</protein>
<dbReference type="Gene3D" id="3.10.310.10">
    <property type="entry name" value="Diaminopimelate Epimerase, Chain A, domain 1"/>
    <property type="match status" value="2"/>
</dbReference>
<dbReference type="PANTHER" id="PTHR13774:SF17">
    <property type="entry name" value="PHENAZINE BIOSYNTHESIS-LIKE DOMAIN-CONTAINING PROTEIN"/>
    <property type="match status" value="1"/>
</dbReference>
<organism evidence="4 5">
    <name type="scientific">Flagellimonas lutaonensis</name>
    <dbReference type="NCBI Taxonomy" id="516051"/>
    <lineage>
        <taxon>Bacteria</taxon>
        <taxon>Pseudomonadati</taxon>
        <taxon>Bacteroidota</taxon>
        <taxon>Flavobacteriia</taxon>
        <taxon>Flavobacteriales</taxon>
        <taxon>Flavobacteriaceae</taxon>
        <taxon>Flagellimonas</taxon>
    </lineage>
</organism>
<dbReference type="GO" id="GO:0016853">
    <property type="term" value="F:isomerase activity"/>
    <property type="evidence" value="ECO:0007669"/>
    <property type="project" value="UniProtKB-KW"/>
</dbReference>
<keyword evidence="5" id="KW-1185">Reference proteome</keyword>